<evidence type="ECO:0000256" key="2">
    <source>
        <dbReference type="SAM" id="Phobius"/>
    </source>
</evidence>
<evidence type="ECO:0000256" key="3">
    <source>
        <dbReference type="SAM" id="SignalP"/>
    </source>
</evidence>
<reference evidence="4 5" key="1">
    <citation type="submission" date="2024-09" db="EMBL/GenBank/DDBJ databases">
        <title>T2T genomes of carrot and Alternaria dauci and their utility for understanding host-pathogen interaction during carrot leaf blight disease.</title>
        <authorList>
            <person name="Liu W."/>
            <person name="Xu S."/>
            <person name="Ou C."/>
            <person name="Liu X."/>
            <person name="Zhuang F."/>
            <person name="Deng X.W."/>
        </authorList>
    </citation>
    <scope>NUCLEOTIDE SEQUENCE [LARGE SCALE GENOMIC DNA]</scope>
    <source>
        <strain evidence="4 5">A2016</strain>
    </source>
</reference>
<evidence type="ECO:0000313" key="4">
    <source>
        <dbReference type="EMBL" id="KAL1795370.1"/>
    </source>
</evidence>
<keyword evidence="2" id="KW-0812">Transmembrane</keyword>
<feature type="region of interest" description="Disordered" evidence="1">
    <location>
        <begin position="418"/>
        <end position="449"/>
    </location>
</feature>
<name>A0ABR3UGA1_9PLEO</name>
<dbReference type="GeneID" id="96087508"/>
<keyword evidence="2" id="KW-1133">Transmembrane helix</keyword>
<accession>A0ABR3UGA1</accession>
<proteinExistence type="predicted"/>
<keyword evidence="2" id="KW-0472">Membrane</keyword>
<comment type="caution">
    <text evidence="4">The sequence shown here is derived from an EMBL/GenBank/DDBJ whole genome shotgun (WGS) entry which is preliminary data.</text>
</comment>
<feature type="transmembrane region" description="Helical" evidence="2">
    <location>
        <begin position="257"/>
        <end position="281"/>
    </location>
</feature>
<gene>
    <name evidence="4" type="ORF">ACET3X_007186</name>
</gene>
<evidence type="ECO:0000256" key="1">
    <source>
        <dbReference type="SAM" id="MobiDB-lite"/>
    </source>
</evidence>
<feature type="region of interest" description="Disordered" evidence="1">
    <location>
        <begin position="288"/>
        <end position="308"/>
    </location>
</feature>
<feature type="signal peptide" evidence="3">
    <location>
        <begin position="1"/>
        <end position="21"/>
    </location>
</feature>
<feature type="compositionally biased region" description="Low complexity" evidence="1">
    <location>
        <begin position="172"/>
        <end position="187"/>
    </location>
</feature>
<keyword evidence="5" id="KW-1185">Reference proteome</keyword>
<keyword evidence="3" id="KW-0732">Signal</keyword>
<protein>
    <recommendedName>
        <fullName evidence="6">Mid2 domain-containing protein</fullName>
    </recommendedName>
</protein>
<feature type="region of interest" description="Disordered" evidence="1">
    <location>
        <begin position="161"/>
        <end position="214"/>
    </location>
</feature>
<feature type="chain" id="PRO_5047483371" description="Mid2 domain-containing protein" evidence="3">
    <location>
        <begin position="22"/>
        <end position="449"/>
    </location>
</feature>
<dbReference type="Proteomes" id="UP001578633">
    <property type="component" value="Chromosome 6"/>
</dbReference>
<evidence type="ECO:0008006" key="6">
    <source>
        <dbReference type="Google" id="ProtNLM"/>
    </source>
</evidence>
<organism evidence="4 5">
    <name type="scientific">Alternaria dauci</name>
    <dbReference type="NCBI Taxonomy" id="48095"/>
    <lineage>
        <taxon>Eukaryota</taxon>
        <taxon>Fungi</taxon>
        <taxon>Dikarya</taxon>
        <taxon>Ascomycota</taxon>
        <taxon>Pezizomycotina</taxon>
        <taxon>Dothideomycetes</taxon>
        <taxon>Pleosporomycetidae</taxon>
        <taxon>Pleosporales</taxon>
        <taxon>Pleosporineae</taxon>
        <taxon>Pleosporaceae</taxon>
        <taxon>Alternaria</taxon>
        <taxon>Alternaria sect. Porri</taxon>
    </lineage>
</organism>
<dbReference type="CDD" id="cd12087">
    <property type="entry name" value="TM_EGFR-like"/>
    <property type="match status" value="1"/>
</dbReference>
<feature type="compositionally biased region" description="Low complexity" evidence="1">
    <location>
        <begin position="200"/>
        <end position="214"/>
    </location>
</feature>
<dbReference type="EMBL" id="JBHGVX010000006">
    <property type="protein sequence ID" value="KAL1795370.1"/>
    <property type="molecule type" value="Genomic_DNA"/>
</dbReference>
<dbReference type="RefSeq" id="XP_069305954.1">
    <property type="nucleotide sequence ID" value="XM_069453399.1"/>
</dbReference>
<sequence>MPTLMWLRAAAVAALAAHATAQQCYYPNGDKAPDTDKPCSTAEGSACCPDNWECLDNGLCHYPPDKLYGRYSCTDRSWKSEGCASNMCTYGMTISGGESITQCADHDNQWCCNADDTNVKCCQESPSPRPFFALQDGNAYATIGSNQASTNPNIATITGLATSGGSSGGGSSASQTSAQRSSAAPSTNSDADSGTATPDAVTSTTPTPFSSVATSLSTGSAGVVTIVNTLLVTPTATANSNNAGGGNGGSDGGGSNLGLIIGCAVGIPLALALLGIIFWLLRKRRQQTSSKRPYKDASEVEGDSPLVGAAKLNKKERYRNSRPATAEIDGNPVGAGRPNHVSELPSGTGFEPGRGGGVPYGPDVVGIGGGNGNAENRRTWESQPPQYSPAQTTAFAHPEAVELPDNSVQSPVLNEKGLPYQAYRPPRPVAELPSVVTPPEDLEKQMGGR</sequence>
<evidence type="ECO:0000313" key="5">
    <source>
        <dbReference type="Proteomes" id="UP001578633"/>
    </source>
</evidence>